<protein>
    <recommendedName>
        <fullName evidence="3">BadF-type ATPase</fullName>
    </recommendedName>
</protein>
<dbReference type="EMBL" id="FRYK01000003">
    <property type="protein sequence ID" value="SHO73651.1"/>
    <property type="molecule type" value="Genomic_DNA"/>
</dbReference>
<dbReference type="Gene3D" id="3.30.420.40">
    <property type="match status" value="2"/>
</dbReference>
<evidence type="ECO:0000313" key="1">
    <source>
        <dbReference type="EMBL" id="SHO73651.1"/>
    </source>
</evidence>
<evidence type="ECO:0000313" key="2">
    <source>
        <dbReference type="Proteomes" id="UP000184611"/>
    </source>
</evidence>
<evidence type="ECO:0008006" key="3">
    <source>
        <dbReference type="Google" id="ProtNLM"/>
    </source>
</evidence>
<keyword evidence="2" id="KW-1185">Reference proteome</keyword>
<dbReference type="OrthoDB" id="871343at2"/>
<sequence>MKLLVDSGSTKADWIAIDDNGKVLFTTQTLGLNPEVLDREEIIARLDDKFDISHNKHKATHLFFYGAGCGTDRMKTFLSDVFQYYFKNATVVVHEDTYAAVYATTPKDSEAIVCILGTGSNCSYFDGKVLHQKVQSLGYIAMDDCSGNRFGRHLLRGYYFNKMPKELAVEFEEEYNVDADYIKHNLYKEPNPNAYLATFAKFLIKHKDTEFCQKFIRKEMESFVENYIEQFDNCKEVPVHFVGSIAFYLKDELTEILSKRKIQIGNVLRRPIDGLIAYHIMNK</sequence>
<name>A0A1M7ZXS4_9FLAO</name>
<gene>
    <name evidence="1" type="ORF">SAMN05443547_2014</name>
</gene>
<dbReference type="STRING" id="416016.SAMN05443547_2014"/>
<reference evidence="2" key="1">
    <citation type="submission" date="2016-12" db="EMBL/GenBank/DDBJ databases">
        <authorList>
            <person name="Varghese N."/>
            <person name="Submissions S."/>
        </authorList>
    </citation>
    <scope>NUCLEOTIDE SEQUENCE [LARGE SCALE GENOMIC DNA]</scope>
    <source>
        <strain evidence="2">DSM 18830</strain>
    </source>
</reference>
<dbReference type="SUPFAM" id="SSF53067">
    <property type="entry name" value="Actin-like ATPase domain"/>
    <property type="match status" value="2"/>
</dbReference>
<organism evidence="1 2">
    <name type="scientific">Flavobacterium cucumis</name>
    <dbReference type="NCBI Taxonomy" id="416016"/>
    <lineage>
        <taxon>Bacteria</taxon>
        <taxon>Pseudomonadati</taxon>
        <taxon>Bacteroidota</taxon>
        <taxon>Flavobacteriia</taxon>
        <taxon>Flavobacteriales</taxon>
        <taxon>Flavobacteriaceae</taxon>
        <taxon>Flavobacterium</taxon>
    </lineage>
</organism>
<dbReference type="Proteomes" id="UP000184611">
    <property type="component" value="Unassembled WGS sequence"/>
</dbReference>
<dbReference type="AlphaFoldDB" id="A0A1M7ZXS4"/>
<dbReference type="RefSeq" id="WP_073583953.1">
    <property type="nucleotide sequence ID" value="NZ_CBCSEA010000005.1"/>
</dbReference>
<proteinExistence type="predicted"/>
<accession>A0A1M7ZXS4</accession>
<dbReference type="Gene3D" id="1.10.720.160">
    <property type="match status" value="1"/>
</dbReference>
<dbReference type="CDD" id="cd24079">
    <property type="entry name" value="ASKHA_NBD_PG1100-like"/>
    <property type="match status" value="1"/>
</dbReference>
<dbReference type="InterPro" id="IPR043129">
    <property type="entry name" value="ATPase_NBD"/>
</dbReference>